<dbReference type="Proteomes" id="UP000238274">
    <property type="component" value="Unassembled WGS sequence"/>
</dbReference>
<comment type="caution">
    <text evidence="1">The sequence shown here is derived from an EMBL/GenBank/DDBJ whole genome shotgun (WGS) entry which is preliminary data.</text>
</comment>
<dbReference type="VEuPathDB" id="FungiDB:PSTT_06497"/>
<reference evidence="2" key="2">
    <citation type="journal article" date="2018" name="BMC Genomics">
        <title>Genomic insights into host adaptation between the wheat stripe rust pathogen (Puccinia striiformis f. sp. tritici) and the barley stripe rust pathogen (Puccinia striiformis f. sp. hordei).</title>
        <authorList>
            <person name="Xia C."/>
            <person name="Wang M."/>
            <person name="Yin C."/>
            <person name="Cornejo O.E."/>
            <person name="Hulbert S.H."/>
            <person name="Chen X."/>
        </authorList>
    </citation>
    <scope>NUCLEOTIDE SEQUENCE [LARGE SCALE GENOMIC DNA]</scope>
    <source>
        <strain evidence="2">93TX-2</strain>
    </source>
</reference>
<sequence>MLIVLIGLTTTKSPTSVPASVISVHGHNNFGYGNTNGHNGNRDNLVIGCMESLNCNVGSGVAYSNSEFSSGGIGGVSGNLGSGGTYNHGDLISGGVRGLNTNLGSAGAYFNHGNFGSGRMSDVGFAGMDRHVGNLGLRSTYGENVNPCSGDIFGSWLYVSGNSGHHSNVSDEDMEDNNDLENGLGDPEEDMQVVTPIYTLCNVYLPRVHTNPQVPAKSTALEPEGILAPWLTNITGQSLKCFGAGAALSGRCKLQDCLIDNKARNTLSWTVWIVGNTFYPKAHPVTLDTNIEFEQFAARSEKVHLSRCCLHISQPDPSKQRKVKETARSSPS</sequence>
<reference evidence="1 2" key="1">
    <citation type="submission" date="2017-12" db="EMBL/GenBank/DDBJ databases">
        <title>Gene loss provides genomic basis for host adaptation in cereal stripe rust fungi.</title>
        <authorList>
            <person name="Xia C."/>
        </authorList>
    </citation>
    <scope>NUCLEOTIDE SEQUENCE [LARGE SCALE GENOMIC DNA]</scope>
    <source>
        <strain evidence="1 2">93TX-2</strain>
    </source>
</reference>
<dbReference type="AlphaFoldDB" id="A0A2S4W467"/>
<dbReference type="VEuPathDB" id="FungiDB:PSHT_06596"/>
<dbReference type="EMBL" id="PKSM01000079">
    <property type="protein sequence ID" value="POW16558.1"/>
    <property type="molecule type" value="Genomic_DNA"/>
</dbReference>
<reference evidence="2" key="3">
    <citation type="journal article" date="2018" name="Mol. Plant Microbe Interact.">
        <title>Genome sequence resources for the wheat stripe rust pathogen (Puccinia striiformis f. sp. tritici) and the barley stripe rust pathogen (Puccinia striiformis f. sp. hordei).</title>
        <authorList>
            <person name="Xia C."/>
            <person name="Wang M."/>
            <person name="Yin C."/>
            <person name="Cornejo O.E."/>
            <person name="Hulbert S.H."/>
            <person name="Chen X."/>
        </authorList>
    </citation>
    <scope>NUCLEOTIDE SEQUENCE [LARGE SCALE GENOMIC DNA]</scope>
    <source>
        <strain evidence="2">93TX-2</strain>
    </source>
</reference>
<gene>
    <name evidence="1" type="ORF">PSHT_06596</name>
</gene>
<keyword evidence="2" id="KW-1185">Reference proteome</keyword>
<proteinExistence type="predicted"/>
<evidence type="ECO:0000313" key="1">
    <source>
        <dbReference type="EMBL" id="POW16558.1"/>
    </source>
</evidence>
<evidence type="ECO:0000313" key="2">
    <source>
        <dbReference type="Proteomes" id="UP000238274"/>
    </source>
</evidence>
<organism evidence="1 2">
    <name type="scientific">Puccinia striiformis</name>
    <dbReference type="NCBI Taxonomy" id="27350"/>
    <lineage>
        <taxon>Eukaryota</taxon>
        <taxon>Fungi</taxon>
        <taxon>Dikarya</taxon>
        <taxon>Basidiomycota</taxon>
        <taxon>Pucciniomycotina</taxon>
        <taxon>Pucciniomycetes</taxon>
        <taxon>Pucciniales</taxon>
        <taxon>Pucciniaceae</taxon>
        <taxon>Puccinia</taxon>
    </lineage>
</organism>
<accession>A0A2S4W467</accession>
<protein>
    <submittedName>
        <fullName evidence="1">Uncharacterized protein</fullName>
    </submittedName>
</protein>
<name>A0A2S4W467_9BASI</name>